<dbReference type="HAMAP" id="MF_00163">
    <property type="entry name" value="Pep_deformylase"/>
    <property type="match status" value="1"/>
</dbReference>
<dbReference type="Pfam" id="PF01327">
    <property type="entry name" value="Pep_deformylase"/>
    <property type="match status" value="1"/>
</dbReference>
<comment type="catalytic activity">
    <reaction evidence="2">
        <text>N-terminal N-formyl-L-methionyl-[peptide] + H2O = N-terminal L-methionyl-[peptide] + formate</text>
        <dbReference type="Rhea" id="RHEA:24420"/>
        <dbReference type="Rhea" id="RHEA-COMP:10639"/>
        <dbReference type="Rhea" id="RHEA-COMP:10640"/>
        <dbReference type="ChEBI" id="CHEBI:15377"/>
        <dbReference type="ChEBI" id="CHEBI:15740"/>
        <dbReference type="ChEBI" id="CHEBI:49298"/>
        <dbReference type="ChEBI" id="CHEBI:64731"/>
        <dbReference type="EC" id="3.5.1.88"/>
    </reaction>
</comment>
<dbReference type="GO" id="GO:0046872">
    <property type="term" value="F:metal ion binding"/>
    <property type="evidence" value="ECO:0007669"/>
    <property type="project" value="UniProtKB-KW"/>
</dbReference>
<evidence type="ECO:0000256" key="2">
    <source>
        <dbReference type="HAMAP-Rule" id="MF_00163"/>
    </source>
</evidence>
<accession>A0A1Y3PK26</accession>
<comment type="similarity">
    <text evidence="1 2">Belongs to the polypeptide deformylase family.</text>
</comment>
<proteinExistence type="inferred from homology"/>
<dbReference type="Proteomes" id="UP000196475">
    <property type="component" value="Unassembled WGS sequence"/>
</dbReference>
<keyword evidence="2" id="KW-0378">Hydrolase</keyword>
<comment type="caution">
    <text evidence="3">The sequence shown here is derived from an EMBL/GenBank/DDBJ whole genome shotgun (WGS) entry which is preliminary data.</text>
</comment>
<evidence type="ECO:0000313" key="3">
    <source>
        <dbReference type="EMBL" id="OUM87721.1"/>
    </source>
</evidence>
<dbReference type="SUPFAM" id="SSF56420">
    <property type="entry name" value="Peptide deformylase"/>
    <property type="match status" value="1"/>
</dbReference>
<dbReference type="NCBIfam" id="TIGR00079">
    <property type="entry name" value="pept_deformyl"/>
    <property type="match status" value="1"/>
</dbReference>
<evidence type="ECO:0000313" key="4">
    <source>
        <dbReference type="Proteomes" id="UP000196475"/>
    </source>
</evidence>
<dbReference type="CDD" id="cd00487">
    <property type="entry name" value="Pep_deformylase"/>
    <property type="match status" value="1"/>
</dbReference>
<feature type="binding site" evidence="2">
    <location>
        <position position="134"/>
    </location>
    <ligand>
        <name>Fe cation</name>
        <dbReference type="ChEBI" id="CHEBI:24875"/>
    </ligand>
</feature>
<dbReference type="InterPro" id="IPR023635">
    <property type="entry name" value="Peptide_deformylase"/>
</dbReference>
<dbReference type="GO" id="GO:0006412">
    <property type="term" value="P:translation"/>
    <property type="evidence" value="ECO:0007669"/>
    <property type="project" value="UniProtKB-UniRule"/>
</dbReference>
<dbReference type="EC" id="3.5.1.88" evidence="2"/>
<dbReference type="PANTHER" id="PTHR10458">
    <property type="entry name" value="PEPTIDE DEFORMYLASE"/>
    <property type="match status" value="1"/>
</dbReference>
<keyword evidence="2" id="KW-0648">Protein biosynthesis</keyword>
<keyword evidence="2" id="KW-0408">Iron</keyword>
<dbReference type="PANTHER" id="PTHR10458:SF22">
    <property type="entry name" value="PEPTIDE DEFORMYLASE"/>
    <property type="match status" value="1"/>
</dbReference>
<evidence type="ECO:0000256" key="1">
    <source>
        <dbReference type="ARBA" id="ARBA00010759"/>
    </source>
</evidence>
<dbReference type="GO" id="GO:0042586">
    <property type="term" value="F:peptide deformylase activity"/>
    <property type="evidence" value="ECO:0007669"/>
    <property type="project" value="UniProtKB-UniRule"/>
</dbReference>
<dbReference type="PRINTS" id="PR01576">
    <property type="entry name" value="PDEFORMYLASE"/>
</dbReference>
<dbReference type="NCBIfam" id="NF001159">
    <property type="entry name" value="PRK00150.1-3"/>
    <property type="match status" value="1"/>
</dbReference>
<protein>
    <recommendedName>
        <fullName evidence="2">Peptide deformylase</fullName>
        <shortName evidence="2">PDF</shortName>
        <ecNumber evidence="2">3.5.1.88</ecNumber>
    </recommendedName>
    <alternativeName>
        <fullName evidence="2">Polypeptide deformylase</fullName>
    </alternativeName>
</protein>
<comment type="cofactor">
    <cofactor evidence="2">
        <name>Fe(2+)</name>
        <dbReference type="ChEBI" id="CHEBI:29033"/>
    </cofactor>
    <text evidence="2">Binds 1 Fe(2+) ion.</text>
</comment>
<dbReference type="Gene3D" id="3.90.45.10">
    <property type="entry name" value="Peptide deformylase"/>
    <property type="match status" value="1"/>
</dbReference>
<dbReference type="EMBL" id="LZRT01000070">
    <property type="protein sequence ID" value="OUM87721.1"/>
    <property type="molecule type" value="Genomic_DNA"/>
</dbReference>
<name>A0A1Y3PK26_9BACI</name>
<feature type="binding site" evidence="2">
    <location>
        <position position="130"/>
    </location>
    <ligand>
        <name>Fe cation</name>
        <dbReference type="ChEBI" id="CHEBI:24875"/>
    </ligand>
</feature>
<keyword evidence="2" id="KW-0479">Metal-binding</keyword>
<dbReference type="PIRSF" id="PIRSF004749">
    <property type="entry name" value="Pep_def"/>
    <property type="match status" value="1"/>
</dbReference>
<reference evidence="4" key="1">
    <citation type="submission" date="2016-06" db="EMBL/GenBank/DDBJ databases">
        <authorList>
            <person name="Nascimento L."/>
            <person name="Pereira R.V."/>
            <person name="Martins L.F."/>
            <person name="Quaggio R.B."/>
            <person name="Silva A.M."/>
            <person name="Setubal J.C."/>
        </authorList>
    </citation>
    <scope>NUCLEOTIDE SEQUENCE [LARGE SCALE GENOMIC DNA]</scope>
</reference>
<dbReference type="InterPro" id="IPR036821">
    <property type="entry name" value="Peptide_deformylase_sf"/>
</dbReference>
<dbReference type="AlphaFoldDB" id="A0A1Y3PK26"/>
<comment type="function">
    <text evidence="2">Removes the formyl group from the N-terminal Met of newly synthesized proteins. Requires at least a dipeptide for an efficient rate of reaction. N-terminal L-methionine is a prerequisite for activity but the enzyme has broad specificity at other positions.</text>
</comment>
<gene>
    <name evidence="2" type="primary">def</name>
    <name evidence="3" type="ORF">BAA01_12985</name>
</gene>
<feature type="active site" evidence="2">
    <location>
        <position position="131"/>
    </location>
</feature>
<organism evidence="3 4">
    <name type="scientific">Bacillus thermozeamaize</name>
    <dbReference type="NCBI Taxonomy" id="230954"/>
    <lineage>
        <taxon>Bacteria</taxon>
        <taxon>Bacillati</taxon>
        <taxon>Bacillota</taxon>
        <taxon>Bacilli</taxon>
        <taxon>Bacillales</taxon>
        <taxon>Bacillaceae</taxon>
        <taxon>Bacillus</taxon>
    </lineage>
</organism>
<sequence>MAVRVIVKEPDPILRQVSQEVRRITPNIHKLLDDMAETMYDAGGVGLAAVQVGVLKRVVVIDVGEGLIELINPVITSREGEQIGPEGCLSIPGLVGEVKRAMRCTVEALNRHGEPIVVEGEGYLARALQHEIDHLNGILFTDLTSVFYQSEKEPD</sequence>
<feature type="binding site" evidence="2">
    <location>
        <position position="88"/>
    </location>
    <ligand>
        <name>Fe cation</name>
        <dbReference type="ChEBI" id="CHEBI:24875"/>
    </ligand>
</feature>